<evidence type="ECO:0000256" key="3">
    <source>
        <dbReference type="ARBA" id="ARBA00022679"/>
    </source>
</evidence>
<evidence type="ECO:0000256" key="2">
    <source>
        <dbReference type="ARBA" id="ARBA00012705"/>
    </source>
</evidence>
<dbReference type="PIRSF" id="PIRSF000429">
    <property type="entry name" value="Ac-CoA_Ac_transf"/>
    <property type="match status" value="1"/>
</dbReference>
<feature type="transmembrane region" description="Helical" evidence="8">
    <location>
        <begin position="358"/>
        <end position="380"/>
    </location>
</feature>
<sequence>MKFNSPVGIVAATRLPIGKINGIYQGIMPEQLYQNLIIQQFAAIPQIKQAEINQVILGNVTNQGGNLARRCALQAGFVSNIPAQTIDCQCGSSLAAIITAANLIKVNDASLICTGGVESTSTANIVLDANSKRPIKRFKMTPDGFSDLDMGIIADLTAKKKKISRLAQDQYALNSHRKAMQAIISGKLQPEIVPYQSTTKNICLDQTVRFDTSLEKLAKLKPAFSANGTATAGNSCPINDGAASVILAQPTLPLEFQGFYLGQITVALDPEAFLFGPIKATEKLLKKFSLQVSEITAIELNEAFAVQALLFKNHFNLTDAKLNAFGGALAFGHPYGATGGVLIARLLNRLNLINRPCLGIATLCVAGGMGISLLIGNKWWKNAINYTK</sequence>
<dbReference type="EMBL" id="CP018180">
    <property type="protein sequence ID" value="AUJ32801.1"/>
    <property type="molecule type" value="Genomic_DNA"/>
</dbReference>
<dbReference type="EC" id="2.3.1.9" evidence="2"/>
<reference evidence="11 12" key="1">
    <citation type="submission" date="2016-11" db="EMBL/GenBank/DDBJ databases">
        <title>Interaction between Lactobacillus species and yeast in water kefir.</title>
        <authorList>
            <person name="Behr J."/>
            <person name="Xu D."/>
            <person name="Vogel R.F."/>
        </authorList>
    </citation>
    <scope>NUCLEOTIDE SEQUENCE [LARGE SCALE GENOMIC DNA]</scope>
    <source>
        <strain evidence="11 12">TMW 1.1827</strain>
    </source>
</reference>
<dbReference type="KEGG" id="lng:BSQ50_09805"/>
<dbReference type="PANTHER" id="PTHR18919">
    <property type="entry name" value="ACETYL-COA C-ACYLTRANSFERASE"/>
    <property type="match status" value="1"/>
</dbReference>
<dbReference type="Gene3D" id="3.40.47.10">
    <property type="match status" value="2"/>
</dbReference>
<dbReference type="Pfam" id="PF00108">
    <property type="entry name" value="Thiolase_N"/>
    <property type="match status" value="1"/>
</dbReference>
<feature type="active site" description="Proton acceptor" evidence="6">
    <location>
        <position position="333"/>
    </location>
</feature>
<dbReference type="Proteomes" id="UP000324497">
    <property type="component" value="Chromosome"/>
</dbReference>
<organism evidence="11 12">
    <name type="scientific">Liquorilactobacillus nagelii</name>
    <dbReference type="NCBI Taxonomy" id="82688"/>
    <lineage>
        <taxon>Bacteria</taxon>
        <taxon>Bacillati</taxon>
        <taxon>Bacillota</taxon>
        <taxon>Bacilli</taxon>
        <taxon>Lactobacillales</taxon>
        <taxon>Lactobacillaceae</taxon>
        <taxon>Liquorilactobacillus</taxon>
    </lineage>
</organism>
<dbReference type="CDD" id="cd00751">
    <property type="entry name" value="thiolase"/>
    <property type="match status" value="1"/>
</dbReference>
<dbReference type="InterPro" id="IPR020616">
    <property type="entry name" value="Thiolase_N"/>
</dbReference>
<dbReference type="PANTHER" id="PTHR18919:SF107">
    <property type="entry name" value="ACETYL-COA ACETYLTRANSFERASE, CYTOSOLIC"/>
    <property type="match status" value="1"/>
</dbReference>
<evidence type="ECO:0000256" key="7">
    <source>
        <dbReference type="RuleBase" id="RU003557"/>
    </source>
</evidence>
<gene>
    <name evidence="11" type="ORF">BSQ50_09805</name>
</gene>
<name>A0A3S6QX81_9LACO</name>
<keyword evidence="8" id="KW-0812">Transmembrane</keyword>
<keyword evidence="3 7" id="KW-0808">Transferase</keyword>
<dbReference type="InterPro" id="IPR020610">
    <property type="entry name" value="Thiolase_AS"/>
</dbReference>
<feature type="active site" description="Proton acceptor" evidence="6">
    <location>
        <position position="364"/>
    </location>
</feature>
<dbReference type="PROSITE" id="PS00737">
    <property type="entry name" value="THIOLASE_2"/>
    <property type="match status" value="1"/>
</dbReference>
<evidence type="ECO:0000256" key="8">
    <source>
        <dbReference type="SAM" id="Phobius"/>
    </source>
</evidence>
<evidence type="ECO:0000256" key="1">
    <source>
        <dbReference type="ARBA" id="ARBA00010982"/>
    </source>
</evidence>
<dbReference type="InterPro" id="IPR020613">
    <property type="entry name" value="Thiolase_CS"/>
</dbReference>
<dbReference type="Pfam" id="PF02803">
    <property type="entry name" value="Thiolase_C"/>
    <property type="match status" value="1"/>
</dbReference>
<feature type="domain" description="Thiolase C-terminal" evidence="10">
    <location>
        <begin position="263"/>
        <end position="375"/>
    </location>
</feature>
<proteinExistence type="inferred from homology"/>
<evidence type="ECO:0000313" key="11">
    <source>
        <dbReference type="EMBL" id="AUJ32801.1"/>
    </source>
</evidence>
<evidence type="ECO:0000313" key="12">
    <source>
        <dbReference type="Proteomes" id="UP000324497"/>
    </source>
</evidence>
<feature type="domain" description="Thiolase N-terminal" evidence="9">
    <location>
        <begin position="7"/>
        <end position="249"/>
    </location>
</feature>
<evidence type="ECO:0000256" key="5">
    <source>
        <dbReference type="ARBA" id="ARBA00030755"/>
    </source>
</evidence>
<dbReference type="InterPro" id="IPR020617">
    <property type="entry name" value="Thiolase_C"/>
</dbReference>
<protein>
    <recommendedName>
        <fullName evidence="2">acetyl-CoA C-acetyltransferase</fullName>
        <ecNumber evidence="2">2.3.1.9</ecNumber>
    </recommendedName>
    <alternativeName>
        <fullName evidence="5">Acetoacetyl-CoA thiolase</fullName>
    </alternativeName>
</protein>
<evidence type="ECO:0000256" key="4">
    <source>
        <dbReference type="ARBA" id="ARBA00023315"/>
    </source>
</evidence>
<accession>A0A3S6QX81</accession>
<keyword evidence="4 7" id="KW-0012">Acyltransferase</keyword>
<dbReference type="GO" id="GO:0003985">
    <property type="term" value="F:acetyl-CoA C-acetyltransferase activity"/>
    <property type="evidence" value="ECO:0007669"/>
    <property type="project" value="UniProtKB-EC"/>
</dbReference>
<dbReference type="SUPFAM" id="SSF53901">
    <property type="entry name" value="Thiolase-like"/>
    <property type="match status" value="2"/>
</dbReference>
<keyword evidence="12" id="KW-1185">Reference proteome</keyword>
<evidence type="ECO:0000259" key="10">
    <source>
        <dbReference type="Pfam" id="PF02803"/>
    </source>
</evidence>
<evidence type="ECO:0000259" key="9">
    <source>
        <dbReference type="Pfam" id="PF00108"/>
    </source>
</evidence>
<keyword evidence="8" id="KW-1133">Transmembrane helix</keyword>
<dbReference type="InterPro" id="IPR016039">
    <property type="entry name" value="Thiolase-like"/>
</dbReference>
<keyword evidence="8" id="KW-0472">Membrane</keyword>
<dbReference type="InterPro" id="IPR002155">
    <property type="entry name" value="Thiolase"/>
</dbReference>
<feature type="active site" description="Acyl-thioester intermediate" evidence="6">
    <location>
        <position position="90"/>
    </location>
</feature>
<dbReference type="PROSITE" id="PS00099">
    <property type="entry name" value="THIOLASE_3"/>
    <property type="match status" value="1"/>
</dbReference>
<dbReference type="AlphaFoldDB" id="A0A3S6QX81"/>
<evidence type="ECO:0000256" key="6">
    <source>
        <dbReference type="PIRSR" id="PIRSR000429-1"/>
    </source>
</evidence>
<dbReference type="RefSeq" id="WP_148127065.1">
    <property type="nucleotide sequence ID" value="NZ_CP018180.1"/>
</dbReference>
<comment type="similarity">
    <text evidence="1 7">Belongs to the thiolase-like superfamily. Thiolase family.</text>
</comment>
<dbReference type="NCBIfam" id="TIGR01930">
    <property type="entry name" value="AcCoA-C-Actrans"/>
    <property type="match status" value="1"/>
</dbReference>